<dbReference type="AlphaFoldDB" id="A0A641S3H5"/>
<reference evidence="1" key="1">
    <citation type="journal article" date="2019" name="Nat. Med.">
        <title>A library of human gut bacterial isolates paired with longitudinal multiomics data enables mechanistic microbiome research.</title>
        <authorList>
            <person name="Poyet M."/>
            <person name="Groussin M."/>
            <person name="Gibbons S.M."/>
            <person name="Avila-Pacheco J."/>
            <person name="Jiang X."/>
            <person name="Kearney S.M."/>
            <person name="Perrotta A.R."/>
            <person name="Berdy B."/>
            <person name="Zhao S."/>
            <person name="Lieberman T.D."/>
            <person name="Swanson P.K."/>
            <person name="Smith M."/>
            <person name="Roesemann S."/>
            <person name="Alexander J.E."/>
            <person name="Rich S.A."/>
            <person name="Livny J."/>
            <person name="Vlamakis H."/>
            <person name="Clish C."/>
            <person name="Bullock K."/>
            <person name="Deik A."/>
            <person name="Scott J."/>
            <person name="Pierce K.A."/>
            <person name="Xavier R.J."/>
            <person name="Alm E.J."/>
        </authorList>
    </citation>
    <scope>NUCLEOTIDE SEQUENCE</scope>
    <source>
        <strain evidence="1">BIOML-A147</strain>
    </source>
</reference>
<evidence type="ECO:0000313" key="1">
    <source>
        <dbReference type="EMBL" id="KAA4030607.1"/>
    </source>
</evidence>
<sequence length="123" mass="13497">HLLFKASEAPWVGPVTLGENTGNVTDAPTVYRLESGALLMLWSSFTKDGKYCIGQALSESGNVQGPWVQMPEPLNNDDGGHAMLFKDKNGNLKISYHSPNTTGLERLTIKDVVIENNKVRIIE</sequence>
<accession>A0A641S3H5</accession>
<gene>
    <name evidence="1" type="ORF">F3D60_13295</name>
</gene>
<dbReference type="SUPFAM" id="SSF75005">
    <property type="entry name" value="Arabinanase/levansucrase/invertase"/>
    <property type="match status" value="1"/>
</dbReference>
<organism evidence="1">
    <name type="scientific">Bacteroides ovatus</name>
    <dbReference type="NCBI Taxonomy" id="28116"/>
    <lineage>
        <taxon>Bacteria</taxon>
        <taxon>Pseudomonadati</taxon>
        <taxon>Bacteroidota</taxon>
        <taxon>Bacteroidia</taxon>
        <taxon>Bacteroidales</taxon>
        <taxon>Bacteroidaceae</taxon>
        <taxon>Bacteroides</taxon>
    </lineage>
</organism>
<keyword evidence="1" id="KW-0378">Hydrolase</keyword>
<dbReference type="GO" id="GO:0016787">
    <property type="term" value="F:hydrolase activity"/>
    <property type="evidence" value="ECO:0007669"/>
    <property type="project" value="UniProtKB-KW"/>
</dbReference>
<dbReference type="Gene3D" id="2.115.10.20">
    <property type="entry name" value="Glycosyl hydrolase domain, family 43"/>
    <property type="match status" value="1"/>
</dbReference>
<comment type="caution">
    <text evidence="1">The sequence shown here is derived from an EMBL/GenBank/DDBJ whole genome shotgun (WGS) entry which is preliminary data.</text>
</comment>
<proteinExistence type="predicted"/>
<dbReference type="EMBL" id="VWKO01000083">
    <property type="protein sequence ID" value="KAA4030607.1"/>
    <property type="molecule type" value="Genomic_DNA"/>
</dbReference>
<dbReference type="InterPro" id="IPR023296">
    <property type="entry name" value="Glyco_hydro_beta-prop_sf"/>
</dbReference>
<protein>
    <submittedName>
        <fullName evidence="1">Glycosyl hydrolase family 43</fullName>
    </submittedName>
</protein>
<feature type="non-terminal residue" evidence="1">
    <location>
        <position position="1"/>
    </location>
</feature>
<name>A0A641S3H5_BACOV</name>